<organism evidence="2 3">
    <name type="scientific">Babesia divergens</name>
    <dbReference type="NCBI Taxonomy" id="32595"/>
    <lineage>
        <taxon>Eukaryota</taxon>
        <taxon>Sar</taxon>
        <taxon>Alveolata</taxon>
        <taxon>Apicomplexa</taxon>
        <taxon>Aconoidasida</taxon>
        <taxon>Piroplasmida</taxon>
        <taxon>Babesiidae</taxon>
        <taxon>Babesia</taxon>
    </lineage>
</organism>
<dbReference type="Proteomes" id="UP001195914">
    <property type="component" value="Unassembled WGS sequence"/>
</dbReference>
<evidence type="ECO:0000313" key="3">
    <source>
        <dbReference type="Proteomes" id="UP001195914"/>
    </source>
</evidence>
<name>A0AAD9GDN4_BABDI</name>
<reference evidence="2" key="1">
    <citation type="journal article" date="2014" name="Nucleic Acids Res.">
        <title>The evolutionary dynamics of variant antigen genes in Babesia reveal a history of genomic innovation underlying host-parasite interaction.</title>
        <authorList>
            <person name="Jackson A.P."/>
            <person name="Otto T.D."/>
            <person name="Darby A."/>
            <person name="Ramaprasad A."/>
            <person name="Xia D."/>
            <person name="Echaide I.E."/>
            <person name="Farber M."/>
            <person name="Gahlot S."/>
            <person name="Gamble J."/>
            <person name="Gupta D."/>
            <person name="Gupta Y."/>
            <person name="Jackson L."/>
            <person name="Malandrin L."/>
            <person name="Malas T.B."/>
            <person name="Moussa E."/>
            <person name="Nair M."/>
            <person name="Reid A.J."/>
            <person name="Sanders M."/>
            <person name="Sharma J."/>
            <person name="Tracey A."/>
            <person name="Quail M.A."/>
            <person name="Weir W."/>
            <person name="Wastling J.M."/>
            <person name="Hall N."/>
            <person name="Willadsen P."/>
            <person name="Lingelbach K."/>
            <person name="Shiels B."/>
            <person name="Tait A."/>
            <person name="Berriman M."/>
            <person name="Allred D.R."/>
            <person name="Pain A."/>
        </authorList>
    </citation>
    <scope>NUCLEOTIDE SEQUENCE</scope>
    <source>
        <strain evidence="2">1802A</strain>
    </source>
</reference>
<reference evidence="2" key="2">
    <citation type="submission" date="2021-05" db="EMBL/GenBank/DDBJ databases">
        <authorList>
            <person name="Pain A."/>
        </authorList>
    </citation>
    <scope>NUCLEOTIDE SEQUENCE</scope>
    <source>
        <strain evidence="2">1802A</strain>
    </source>
</reference>
<sequence length="210" mass="23495">MLEGYPAVTMQSGESSILHDGNFAYVTYDGGSGGINSRVKALDRYIKDHVNVPLHSFASHPNDSRNRFSSPPRQRKNTGISHSDYGAEPLGEDLHYQWSSTGETAEASADDPFVELRSATQRNSYSYGQFEEFDIGSPPSARSTASCPNCNFYTQSDDPVLLDADFSKHQRRQGSLNRHLKHAKHCVRVLARKPLDVAARFTRYCKKHLN</sequence>
<dbReference type="EMBL" id="JAHBMH010000044">
    <property type="protein sequence ID" value="KAK1936493.1"/>
    <property type="molecule type" value="Genomic_DNA"/>
</dbReference>
<accession>A0AAD9GDN4</accession>
<comment type="caution">
    <text evidence="2">The sequence shown here is derived from an EMBL/GenBank/DDBJ whole genome shotgun (WGS) entry which is preliminary data.</text>
</comment>
<protein>
    <submittedName>
        <fullName evidence="2">Uncharacterized protein</fullName>
    </submittedName>
</protein>
<dbReference type="AlphaFoldDB" id="A0AAD9GDN4"/>
<keyword evidence="3" id="KW-1185">Reference proteome</keyword>
<proteinExistence type="predicted"/>
<feature type="compositionally biased region" description="Polar residues" evidence="1">
    <location>
        <begin position="67"/>
        <end position="81"/>
    </location>
</feature>
<evidence type="ECO:0000256" key="1">
    <source>
        <dbReference type="SAM" id="MobiDB-lite"/>
    </source>
</evidence>
<evidence type="ECO:0000313" key="2">
    <source>
        <dbReference type="EMBL" id="KAK1936493.1"/>
    </source>
</evidence>
<feature type="region of interest" description="Disordered" evidence="1">
    <location>
        <begin position="55"/>
        <end position="87"/>
    </location>
</feature>
<gene>
    <name evidence="2" type="ORF">X943_003824</name>
</gene>